<sequence>MADAVRLTTRSLPVKLVTMEIWCGETAVRRKPLVKAVRELDCSTGVF</sequence>
<evidence type="ECO:0000313" key="2">
    <source>
        <dbReference type="Proteomes" id="UP000327439"/>
    </source>
</evidence>
<evidence type="ECO:0000313" key="1">
    <source>
        <dbReference type="EMBL" id="KAB2073753.1"/>
    </source>
</evidence>
<dbReference type="EMBL" id="CM018208">
    <property type="protein sequence ID" value="KAB2073753.1"/>
    <property type="molecule type" value="Genomic_DNA"/>
</dbReference>
<accession>A0A5J5V278</accession>
<gene>
    <name evidence="1" type="ORF">ES319_A07G106000v1</name>
</gene>
<reference evidence="2" key="1">
    <citation type="journal article" date="2020" name="Nat. Genet.">
        <title>Genomic diversifications of five Gossypium allopolyploid species and their impact on cotton improvement.</title>
        <authorList>
            <person name="Chen Z.J."/>
            <person name="Sreedasyam A."/>
            <person name="Ando A."/>
            <person name="Song Q."/>
            <person name="De Santiago L.M."/>
            <person name="Hulse-Kemp A.M."/>
            <person name="Ding M."/>
            <person name="Ye W."/>
            <person name="Kirkbride R.C."/>
            <person name="Jenkins J."/>
            <person name="Plott C."/>
            <person name="Lovell J."/>
            <person name="Lin Y.M."/>
            <person name="Vaughn R."/>
            <person name="Liu B."/>
            <person name="Simpson S."/>
            <person name="Scheffler B.E."/>
            <person name="Wen L."/>
            <person name="Saski C.A."/>
            <person name="Grover C.E."/>
            <person name="Hu G."/>
            <person name="Conover J.L."/>
            <person name="Carlson J.W."/>
            <person name="Shu S."/>
            <person name="Boston L.B."/>
            <person name="Williams M."/>
            <person name="Peterson D.G."/>
            <person name="McGee K."/>
            <person name="Jones D.C."/>
            <person name="Wendel J.F."/>
            <person name="Stelly D.M."/>
            <person name="Grimwood J."/>
            <person name="Schmutz J."/>
        </authorList>
    </citation>
    <scope>NUCLEOTIDE SEQUENCE [LARGE SCALE GENOMIC DNA]</scope>
    <source>
        <strain evidence="2">cv. 3-79</strain>
    </source>
</reference>
<proteinExistence type="predicted"/>
<organism evidence="1 2">
    <name type="scientific">Gossypium barbadense</name>
    <name type="common">Sea Island cotton</name>
    <name type="synonym">Hibiscus barbadensis</name>
    <dbReference type="NCBI Taxonomy" id="3634"/>
    <lineage>
        <taxon>Eukaryota</taxon>
        <taxon>Viridiplantae</taxon>
        <taxon>Streptophyta</taxon>
        <taxon>Embryophyta</taxon>
        <taxon>Tracheophyta</taxon>
        <taxon>Spermatophyta</taxon>
        <taxon>Magnoliopsida</taxon>
        <taxon>eudicotyledons</taxon>
        <taxon>Gunneridae</taxon>
        <taxon>Pentapetalae</taxon>
        <taxon>rosids</taxon>
        <taxon>malvids</taxon>
        <taxon>Malvales</taxon>
        <taxon>Malvaceae</taxon>
        <taxon>Malvoideae</taxon>
        <taxon>Gossypium</taxon>
    </lineage>
</organism>
<dbReference type="Proteomes" id="UP000327439">
    <property type="component" value="Chromosome A07"/>
</dbReference>
<dbReference type="AlphaFoldDB" id="A0A5J5V278"/>
<keyword evidence="2" id="KW-1185">Reference proteome</keyword>
<protein>
    <submittedName>
        <fullName evidence="1">Uncharacterized protein</fullName>
    </submittedName>
</protein>
<name>A0A5J5V278_GOSBA</name>